<dbReference type="InterPro" id="IPR049552">
    <property type="entry name" value="PKS_DH_N"/>
</dbReference>
<dbReference type="InterPro" id="IPR057326">
    <property type="entry name" value="KR_dom"/>
</dbReference>
<evidence type="ECO:0000256" key="1">
    <source>
        <dbReference type="ARBA" id="ARBA00022450"/>
    </source>
</evidence>
<evidence type="ECO:0000256" key="2">
    <source>
        <dbReference type="ARBA" id="ARBA00022553"/>
    </source>
</evidence>
<dbReference type="InterPro" id="IPR006162">
    <property type="entry name" value="Ppantetheine_attach_site"/>
</dbReference>
<dbReference type="FunFam" id="3.40.47.10:FF:000019">
    <property type="entry name" value="Polyketide synthase type I"/>
    <property type="match status" value="1"/>
</dbReference>
<dbReference type="Gene3D" id="1.10.1200.10">
    <property type="entry name" value="ACP-like"/>
    <property type="match status" value="1"/>
</dbReference>
<dbReference type="SUPFAM" id="SSF52151">
    <property type="entry name" value="FabD/lysophospholipase-like"/>
    <property type="match status" value="1"/>
</dbReference>
<feature type="active site" description="Proton donor; for dehydratase activity" evidence="6">
    <location>
        <position position="1145"/>
    </location>
</feature>
<name>A0A8E2JTV7_9PEZI</name>
<dbReference type="Gene3D" id="3.40.50.150">
    <property type="entry name" value="Vaccinia Virus protein VP39"/>
    <property type="match status" value="1"/>
</dbReference>
<dbReference type="SMART" id="SM00826">
    <property type="entry name" value="PKS_DH"/>
    <property type="match status" value="1"/>
</dbReference>
<dbReference type="Gene3D" id="3.40.47.10">
    <property type="match status" value="1"/>
</dbReference>
<dbReference type="InterPro" id="IPR016036">
    <property type="entry name" value="Malonyl_transacylase_ACP-bd"/>
</dbReference>
<dbReference type="Pfam" id="PF02801">
    <property type="entry name" value="Ketoacyl-synt_C"/>
    <property type="match status" value="1"/>
</dbReference>
<dbReference type="GO" id="GO:0008168">
    <property type="term" value="F:methyltransferase activity"/>
    <property type="evidence" value="ECO:0007669"/>
    <property type="project" value="UniProtKB-KW"/>
</dbReference>
<dbReference type="Pfam" id="PF16197">
    <property type="entry name" value="KAsynt_C_assoc"/>
    <property type="match status" value="1"/>
</dbReference>
<dbReference type="InterPro" id="IPR049551">
    <property type="entry name" value="PKS_DH_C"/>
</dbReference>
<dbReference type="PROSITE" id="PS00606">
    <property type="entry name" value="KS3_1"/>
    <property type="match status" value="1"/>
</dbReference>
<dbReference type="SUPFAM" id="SSF53901">
    <property type="entry name" value="Thiolase-like"/>
    <property type="match status" value="1"/>
</dbReference>
<evidence type="ECO:0000259" key="7">
    <source>
        <dbReference type="PROSITE" id="PS50075"/>
    </source>
</evidence>
<dbReference type="SUPFAM" id="SSF55048">
    <property type="entry name" value="Probable ACP-binding domain of malonyl-CoA ACP transacylase"/>
    <property type="match status" value="1"/>
</dbReference>
<dbReference type="Pfam" id="PF08242">
    <property type="entry name" value="Methyltransf_12"/>
    <property type="match status" value="1"/>
</dbReference>
<dbReference type="SUPFAM" id="SSF47336">
    <property type="entry name" value="ACP-like"/>
    <property type="match status" value="1"/>
</dbReference>
<dbReference type="GO" id="GO:0004312">
    <property type="term" value="F:fatty acid synthase activity"/>
    <property type="evidence" value="ECO:0007669"/>
    <property type="project" value="TreeGrafter"/>
</dbReference>
<feature type="non-terminal residue" evidence="10">
    <location>
        <position position="1"/>
    </location>
</feature>
<dbReference type="GO" id="GO:0032259">
    <property type="term" value="P:methylation"/>
    <property type="evidence" value="ECO:0007669"/>
    <property type="project" value="UniProtKB-KW"/>
</dbReference>
<dbReference type="Pfam" id="PF00109">
    <property type="entry name" value="ketoacyl-synt"/>
    <property type="match status" value="1"/>
</dbReference>
<keyword evidence="4" id="KW-0808">Transferase</keyword>
<keyword evidence="3" id="KW-0489">Methyltransferase</keyword>
<dbReference type="InterPro" id="IPR049900">
    <property type="entry name" value="PKS_mFAS_DH"/>
</dbReference>
<keyword evidence="5" id="KW-0511">Multifunctional enzyme</keyword>
<feature type="region of interest" description="C-terminal hotdog fold" evidence="6">
    <location>
        <begin position="1087"/>
        <end position="1236"/>
    </location>
</feature>
<sequence>EPIAVVGASCRFPGGATSPSKLWDLLSNPRDLRRPIPEDRFNSKGFYNENGERYGSTNVCEGYFLDEDFRAFDSAFFNINPREAEAIDPQQRNLLELVYEAIESAGFTLDGLRGSQTAVYTGLMSVDYHELQMRDPDSMPKYTATGTARSIVSNRISYFFDWQGPSMTIDTACSSSLIAVHQAVQSLRSGESTLAVATGTNLILGPELYINAASLHMLSPTARSRMWDANADGYVRGEGFAAVVLKRLSDAIRDNDHIESIIRGTGTNQDGRTKGITMPSSEAQSRLIKRTYRQCGLDPRKLSDRPHFFEAHGTGTPAGDPVEAEAIYAAFFDDDEHPLYVGSIKTIIGHLEGCAGLAGLLKSSLALANSVIPSNMLFERLNPSIKPFYNDIEIPTSTLPWPSVPQGSPRRASTNSFGFGGSNCHCILESFETSIEIPSQGMTGPCCLPFLFSANSQTSLFSILEAFATYLESQDVINESDLAWTLHARRTCFPVRVAIPTSTEQLLLPRIRALLAQKDSPRIVTQGHALSNTGRPSFFGIFTGQGAQWPTMGRELILHSRAFNETIKRLESALKGIPDAPEWILSDELLADSKSSRVHEALISQPLCTAVQIGLVNLLQHASINFDAVVGHSSGEIAAAYAAGFLTEADAIRISYYRGHYAKLARGVNGEAGAMLAVGMSMAQAQAFITARPALLDRICVAASNSHESVTLSGDESAVAEVRALMDADGTFCRKLKVNVAYHSHHMQACAQQYRSSLQALHIRARVPRRQCEWHSSVDSGHSDWSQSMTELQDDYWVRNLVNPVLFSEAVESAFRNSSVREFRVAFEVGPHPALQGPFNRTVEALGKEAVPYASLLKRNNDALSTLSAALGTVWENAGPKSVNLDSYERACNGLEHRTHKLVTGLPAYAWDHTQAYWRESRLSRSFRLRETVSHELLGVRTHDSTEKEPRWRNILRIEDLSWVQGHRVQGQILLPAAAFLIMAVEACRAISKGWNVKAFELEDVTLSKAIVFGNDTEDIETIFSLQAITYRNEDEDHIATASFACHSSAGASSDRWSKNVSGKVRIIEETTANEGFPGCVPFGFPLTEVDSKFFYDSLDAAGLNYSSSFRRLACLQRRLNNARASIAAEEYKSSGALIHPAVLDMTFQTLFLAFCYPNDGRLDTPYVPTKIHRLSVLNSIERWQACGVLETQTTLNESQLGTICADVNTFDSHENQTLMQLEGLTLTAIGGFGAKDDRELFCKTIWKPDITAGALEMPQIQDTANEAELVDLCERLSFAYLRDFVKFCNNGKVLELKWHQKCLIDFAQKLIPRVEAGLHPTLKQEWASDNLDQLVRIAGKYPNQIDLQMIQAVGRNLPATIQNEVAILEVMMEDDMLNRYYKDGLGFERANKNLSETAARLTHRFAGMNIIEVGAGTGGATKSILAQLQGRFSSYTFTDVSTGFFERARAELNKYDDKMKFIALDIENDTSTQGFQEHAYDLIIASNVLHATGNLRKTMQNVRRLMRPGGYLLMLEVTSEILRVKLMMSGLPGWWLGSQDGRTDGPTVSEATWNKMLQSCEFSGVDMAIRDFDDTSRYMTSVILTQAVDDTVKFLRQPLSGTSQALQNSDLGHVLIVGGPTVRLQGIIKRIQNILSSKCGPSIKIRTAKTMEDVASFTDTPGLVLSLTDLDGPFFERISATALQGLQTILNEAKFVLWVTQGCRADNPWGNMSVGLTRSLQSELPHVQFQMLDVDSLAYDQAIISNLISSTLVRLACMPTLSKDMLWTTESEIAYVQGNLWIPRILPNDELNNRLNASKRRITKETNLLETPVEIILAGAACQLTETLDDECGERQVKLSITHSTVGNMMANGQTPASICLGSIIDIGSKVTNFFRGDQVISLCSKNASHVILEEDALCHCRVPISVANAFIQNLVDSIRIRSMAATLPSEGAVILLNASRGIKDEFRRMSSLEVVSLVSEKSSHIDEDSSFIHQMMTERAISTIVPRNVIAIVECGNFGQKGLRERIKSSLKLKGDGNAFHHVLSCDLAKYTSVSPLHLKEAARNLSNQLYTLSKSMTFVNIADIPAIEHRKNDLLVVDWRATDAVLTTLQPLQLKKILRSDRTYFLVGFTGGLGQSLCRWMVSNGALYLALATRNRLAVDGAWLQELRRLGATVNLYQMDVGDLAEVIAVRDRITRELPPIIGVANAAMVLADKPFNQMTHTDLTKVLTPKVHGSLNLDAAFPDGSLDFFILFSSLACVVGNRGQSNYSAANMFMTSLASQRRKRGLAASVIDIGMVLGVGYIARTGIYEASLRRFNYMPISEPDIHTIFAEAIVAGQRGSWADCEIITGLNRIKAANDGNEEAFWHAIPRFCHHIEAEDASGTDGSQGKDAQSRISLRQKLGIVSPAEQEGDVPIDIARDVITEYFVAKLHRVLQTPVEKIEVAKALVDMGIDSLMAVDVRSWFLKELNVDIPVFKILGGASINDLCNEASSRF</sequence>
<dbReference type="EMBL" id="KV749500">
    <property type="protein sequence ID" value="OCL09152.1"/>
    <property type="molecule type" value="Genomic_DNA"/>
</dbReference>
<dbReference type="InterPro" id="IPR009081">
    <property type="entry name" value="PP-bd_ACP"/>
</dbReference>
<dbReference type="PROSITE" id="PS00012">
    <property type="entry name" value="PHOSPHOPANTETHEINE"/>
    <property type="match status" value="1"/>
</dbReference>
<dbReference type="SMART" id="SM00822">
    <property type="entry name" value="PKS_KR"/>
    <property type="match status" value="1"/>
</dbReference>
<dbReference type="InterPro" id="IPR042104">
    <property type="entry name" value="PKS_dehydratase_sf"/>
</dbReference>
<dbReference type="PROSITE" id="PS52004">
    <property type="entry name" value="KS3_2"/>
    <property type="match status" value="1"/>
</dbReference>
<evidence type="ECO:0000259" key="9">
    <source>
        <dbReference type="PROSITE" id="PS52019"/>
    </source>
</evidence>
<dbReference type="InterPro" id="IPR036736">
    <property type="entry name" value="ACP-like_sf"/>
</dbReference>
<dbReference type="InterPro" id="IPR050091">
    <property type="entry name" value="PKS_NRPS_Biosynth_Enz"/>
</dbReference>
<dbReference type="InterPro" id="IPR014030">
    <property type="entry name" value="Ketoacyl_synth_N"/>
</dbReference>
<dbReference type="InterPro" id="IPR016035">
    <property type="entry name" value="Acyl_Trfase/lysoPLipase"/>
</dbReference>
<feature type="active site" description="Proton acceptor; for dehydratase activity" evidence="6">
    <location>
        <position position="967"/>
    </location>
</feature>
<dbReference type="InterPro" id="IPR014043">
    <property type="entry name" value="Acyl_transferase_dom"/>
</dbReference>
<dbReference type="Gene3D" id="3.10.129.110">
    <property type="entry name" value="Polyketide synthase dehydratase"/>
    <property type="match status" value="1"/>
</dbReference>
<evidence type="ECO:0000256" key="4">
    <source>
        <dbReference type="ARBA" id="ARBA00022679"/>
    </source>
</evidence>
<evidence type="ECO:0000256" key="6">
    <source>
        <dbReference type="PROSITE-ProRule" id="PRU01363"/>
    </source>
</evidence>
<dbReference type="GO" id="GO:0004315">
    <property type="term" value="F:3-oxoacyl-[acyl-carrier-protein] synthase activity"/>
    <property type="evidence" value="ECO:0007669"/>
    <property type="project" value="InterPro"/>
</dbReference>
<dbReference type="PANTHER" id="PTHR43775">
    <property type="entry name" value="FATTY ACID SYNTHASE"/>
    <property type="match status" value="1"/>
</dbReference>
<dbReference type="CDD" id="cd02440">
    <property type="entry name" value="AdoMet_MTases"/>
    <property type="match status" value="1"/>
</dbReference>
<dbReference type="InterPro" id="IPR001227">
    <property type="entry name" value="Ac_transferase_dom_sf"/>
</dbReference>
<feature type="domain" description="Ketosynthase family 3 (KS3)" evidence="8">
    <location>
        <begin position="1"/>
        <end position="430"/>
    </location>
</feature>
<proteinExistence type="predicted"/>
<dbReference type="Pfam" id="PF14765">
    <property type="entry name" value="PS-DH"/>
    <property type="match status" value="1"/>
</dbReference>
<dbReference type="PROSITE" id="PS50075">
    <property type="entry name" value="CARRIER"/>
    <property type="match status" value="1"/>
</dbReference>
<dbReference type="InterPro" id="IPR020841">
    <property type="entry name" value="PKS_Beta-ketoAc_synthase_dom"/>
</dbReference>
<accession>A0A8E2JTV7</accession>
<dbReference type="SMART" id="SM00823">
    <property type="entry name" value="PKS_PP"/>
    <property type="match status" value="1"/>
</dbReference>
<dbReference type="GO" id="GO:0044550">
    <property type="term" value="P:secondary metabolite biosynthetic process"/>
    <property type="evidence" value="ECO:0007669"/>
    <property type="project" value="TreeGrafter"/>
</dbReference>
<dbReference type="GO" id="GO:0031177">
    <property type="term" value="F:phosphopantetheine binding"/>
    <property type="evidence" value="ECO:0007669"/>
    <property type="project" value="InterPro"/>
</dbReference>
<dbReference type="Pfam" id="PF08659">
    <property type="entry name" value="KR"/>
    <property type="match status" value="1"/>
</dbReference>
<feature type="region of interest" description="N-terminal hotdog fold" evidence="6">
    <location>
        <begin position="935"/>
        <end position="1072"/>
    </location>
</feature>
<dbReference type="InterPro" id="IPR032821">
    <property type="entry name" value="PKS_assoc"/>
</dbReference>
<dbReference type="CDD" id="cd00833">
    <property type="entry name" value="PKS"/>
    <property type="match status" value="1"/>
</dbReference>
<keyword evidence="1" id="KW-0596">Phosphopantetheine</keyword>
<dbReference type="SUPFAM" id="SSF53335">
    <property type="entry name" value="S-adenosyl-L-methionine-dependent methyltransferases"/>
    <property type="match status" value="1"/>
</dbReference>
<reference evidence="10 11" key="1">
    <citation type="journal article" date="2016" name="Nat. Commun.">
        <title>Ectomycorrhizal ecology is imprinted in the genome of the dominant symbiotic fungus Cenococcum geophilum.</title>
        <authorList>
            <consortium name="DOE Joint Genome Institute"/>
            <person name="Peter M."/>
            <person name="Kohler A."/>
            <person name="Ohm R.A."/>
            <person name="Kuo A."/>
            <person name="Krutzmann J."/>
            <person name="Morin E."/>
            <person name="Arend M."/>
            <person name="Barry K.W."/>
            <person name="Binder M."/>
            <person name="Choi C."/>
            <person name="Clum A."/>
            <person name="Copeland A."/>
            <person name="Grisel N."/>
            <person name="Haridas S."/>
            <person name="Kipfer T."/>
            <person name="LaButti K."/>
            <person name="Lindquist E."/>
            <person name="Lipzen A."/>
            <person name="Maire R."/>
            <person name="Meier B."/>
            <person name="Mihaltcheva S."/>
            <person name="Molinier V."/>
            <person name="Murat C."/>
            <person name="Poggeler S."/>
            <person name="Quandt C.A."/>
            <person name="Sperisen C."/>
            <person name="Tritt A."/>
            <person name="Tisserant E."/>
            <person name="Crous P.W."/>
            <person name="Henrissat B."/>
            <person name="Nehls U."/>
            <person name="Egli S."/>
            <person name="Spatafora J.W."/>
            <person name="Grigoriev I.V."/>
            <person name="Martin F.M."/>
        </authorList>
    </citation>
    <scope>NUCLEOTIDE SEQUENCE [LARGE SCALE GENOMIC DNA]</scope>
    <source>
        <strain evidence="10 11">CBS 207.34</strain>
    </source>
</reference>
<dbReference type="SUPFAM" id="SSF51735">
    <property type="entry name" value="NAD(P)-binding Rossmann-fold domains"/>
    <property type="match status" value="1"/>
</dbReference>
<gene>
    <name evidence="10" type="ORF">AOQ84DRAFT_246936</name>
</gene>
<dbReference type="InterPro" id="IPR016039">
    <property type="entry name" value="Thiolase-like"/>
</dbReference>
<dbReference type="GO" id="GO:0006633">
    <property type="term" value="P:fatty acid biosynthetic process"/>
    <property type="evidence" value="ECO:0007669"/>
    <property type="project" value="InterPro"/>
</dbReference>
<keyword evidence="11" id="KW-1185">Reference proteome</keyword>
<evidence type="ECO:0000313" key="11">
    <source>
        <dbReference type="Proteomes" id="UP000250140"/>
    </source>
</evidence>
<dbReference type="Proteomes" id="UP000250140">
    <property type="component" value="Unassembled WGS sequence"/>
</dbReference>
<dbReference type="InterPro" id="IPR013968">
    <property type="entry name" value="PKS_KR"/>
</dbReference>
<feature type="domain" description="Carrier" evidence="7">
    <location>
        <begin position="2401"/>
        <end position="2478"/>
    </location>
</feature>
<dbReference type="InterPro" id="IPR014031">
    <property type="entry name" value="Ketoacyl_synth_C"/>
</dbReference>
<evidence type="ECO:0000313" key="10">
    <source>
        <dbReference type="EMBL" id="OCL09152.1"/>
    </source>
</evidence>
<evidence type="ECO:0000256" key="3">
    <source>
        <dbReference type="ARBA" id="ARBA00022603"/>
    </source>
</evidence>
<dbReference type="Pfam" id="PF00550">
    <property type="entry name" value="PP-binding"/>
    <property type="match status" value="1"/>
</dbReference>
<organism evidence="10 11">
    <name type="scientific">Glonium stellatum</name>
    <dbReference type="NCBI Taxonomy" id="574774"/>
    <lineage>
        <taxon>Eukaryota</taxon>
        <taxon>Fungi</taxon>
        <taxon>Dikarya</taxon>
        <taxon>Ascomycota</taxon>
        <taxon>Pezizomycotina</taxon>
        <taxon>Dothideomycetes</taxon>
        <taxon>Pleosporomycetidae</taxon>
        <taxon>Gloniales</taxon>
        <taxon>Gloniaceae</taxon>
        <taxon>Glonium</taxon>
    </lineage>
</organism>
<dbReference type="SMART" id="SM00827">
    <property type="entry name" value="PKS_AT"/>
    <property type="match status" value="1"/>
</dbReference>
<protein>
    <submittedName>
        <fullName evidence="10">Ketoacyl-synt-domain-containing protein</fullName>
    </submittedName>
</protein>
<dbReference type="Pfam" id="PF00698">
    <property type="entry name" value="Acyl_transf_1"/>
    <property type="match status" value="1"/>
</dbReference>
<dbReference type="InterPro" id="IPR036291">
    <property type="entry name" value="NAD(P)-bd_dom_sf"/>
</dbReference>
<evidence type="ECO:0000259" key="8">
    <source>
        <dbReference type="PROSITE" id="PS52004"/>
    </source>
</evidence>
<dbReference type="InterPro" id="IPR020807">
    <property type="entry name" value="PKS_DH"/>
</dbReference>
<dbReference type="PANTHER" id="PTHR43775:SF20">
    <property type="entry name" value="HYBRID PKS-NRPS SYNTHETASE APDA"/>
    <property type="match status" value="1"/>
</dbReference>
<feature type="non-terminal residue" evidence="10">
    <location>
        <position position="2478"/>
    </location>
</feature>
<dbReference type="InterPro" id="IPR029063">
    <property type="entry name" value="SAM-dependent_MTases_sf"/>
</dbReference>
<dbReference type="Gene3D" id="3.40.50.720">
    <property type="entry name" value="NAD(P)-binding Rossmann-like Domain"/>
    <property type="match status" value="2"/>
</dbReference>
<dbReference type="SMART" id="SM00825">
    <property type="entry name" value="PKS_KS"/>
    <property type="match status" value="1"/>
</dbReference>
<dbReference type="OrthoDB" id="329835at2759"/>
<evidence type="ECO:0000256" key="5">
    <source>
        <dbReference type="ARBA" id="ARBA00023268"/>
    </source>
</evidence>
<dbReference type="InterPro" id="IPR020806">
    <property type="entry name" value="PKS_PP-bd"/>
</dbReference>
<dbReference type="PROSITE" id="PS52019">
    <property type="entry name" value="PKS_MFAS_DH"/>
    <property type="match status" value="1"/>
</dbReference>
<dbReference type="Pfam" id="PF21089">
    <property type="entry name" value="PKS_DH_N"/>
    <property type="match status" value="1"/>
</dbReference>
<dbReference type="InterPro" id="IPR013217">
    <property type="entry name" value="Methyltransf_12"/>
</dbReference>
<keyword evidence="2" id="KW-0597">Phosphoprotein</keyword>
<feature type="domain" description="PKS/mFAS DH" evidence="9">
    <location>
        <begin position="935"/>
        <end position="1236"/>
    </location>
</feature>
<dbReference type="Gene3D" id="3.40.366.10">
    <property type="entry name" value="Malonyl-Coenzyme A Acyl Carrier Protein, domain 2"/>
    <property type="match status" value="1"/>
</dbReference>
<dbReference type="InterPro" id="IPR018201">
    <property type="entry name" value="Ketoacyl_synth_AS"/>
</dbReference>